<feature type="compositionally biased region" description="Acidic residues" evidence="2">
    <location>
        <begin position="732"/>
        <end position="741"/>
    </location>
</feature>
<evidence type="ECO:0000313" key="5">
    <source>
        <dbReference type="Proteomes" id="UP000322899"/>
    </source>
</evidence>
<comment type="similarity">
    <text evidence="1">Belongs to the KRI1 family.</text>
</comment>
<feature type="compositionally biased region" description="Basic residues" evidence="2">
    <location>
        <begin position="830"/>
        <end position="844"/>
    </location>
</feature>
<evidence type="ECO:0000313" key="4">
    <source>
        <dbReference type="EMBL" id="KAA0175378.1"/>
    </source>
</evidence>
<sequence length="844" mass="91346">MPRKSKASKDLFGGESDDEAAPKLRVNKQFAEHFDASRRRRDLARAREQGMLHEAERRIARMDGVAADDDDSDESSEDEGHVEPATDMRIMRVIQAIRNKDPKVYEDGVAWFKEDDALGKPDVDEAGHTRQRPADVIREQVVKAVREGRSDAFGDDDGPERPTGKGDGEDSDSGDEGTGNRLAAASEAAKRKVYNEEQAAMRQAFLEAVRESADAVAVAAEEEGGDWGGTLSLRKKSAAELARDAGEFEGFVQSVPTLTEEEREAATSFVKARPQDGADAFLKAYMLTRKWEEGSDDESDDGALLTVRNAADAGKVRGMEAARGEAPAEPSSGRRKRAMEEVDDDEDADALDAQDAFESQFNFRFEEEGGDKITGHPRVVEDTVRRQESKRKAQREARKARKEEERRAADEEARRLMNLRRAEMKGRLETIKHMAGDEVALARLASAVDLEGDFDPDAHDKQMQALFGDEYYGAGDADVATKGWETGERERPEWAGGEDGLDDKGVLGRKALRDKAEEKAQRKALKAAAKAIAAEEEGSDEDSDEGEAEGSDAEGEGEGEGEGATSGRGRGRKGKSSRSRKPGGRLMAEAAAALRDADGDIEAAANAAADEMGFDDIIAGGLRTRFKYRQVGGQDWGLTAEDILLATDDELNAYVGLKKLAPFREREWTVSEHQQHKALKALRRRIAARLEKEGLVEPTPAAAAPSASAKTGEEAGPKKRKRGSRRKRAREEDGDDADDSTAADAAPPSSSSSAAAAAGDGDGDGDGAAKASKEPKAKKQKRAKEPKEPKASKKAREPAPRKEVELPTGATMDVKRLAAYGIDAAGLGPARKKKTRRSSKKSSS</sequence>
<dbReference type="InterPro" id="IPR018034">
    <property type="entry name" value="Kri1"/>
</dbReference>
<proteinExistence type="inferred from homology"/>
<feature type="compositionally biased region" description="Low complexity" evidence="2">
    <location>
        <begin position="742"/>
        <end position="759"/>
    </location>
</feature>
<feature type="compositionally biased region" description="Basic residues" evidence="2">
    <location>
        <begin position="569"/>
        <end position="583"/>
    </location>
</feature>
<feature type="region of interest" description="Disordered" evidence="2">
    <location>
        <begin position="482"/>
        <end position="589"/>
    </location>
</feature>
<dbReference type="Proteomes" id="UP000322899">
    <property type="component" value="Unassembled WGS sequence"/>
</dbReference>
<dbReference type="GO" id="GO:0030686">
    <property type="term" value="C:90S preribosome"/>
    <property type="evidence" value="ECO:0007669"/>
    <property type="project" value="TreeGrafter"/>
</dbReference>
<evidence type="ECO:0000259" key="3">
    <source>
        <dbReference type="Pfam" id="PF12936"/>
    </source>
</evidence>
<feature type="compositionally biased region" description="Basic and acidic residues" evidence="2">
    <location>
        <begin position="115"/>
        <end position="152"/>
    </location>
</feature>
<feature type="compositionally biased region" description="Basic and acidic residues" evidence="2">
    <location>
        <begin position="502"/>
        <end position="521"/>
    </location>
</feature>
<dbReference type="Pfam" id="PF12936">
    <property type="entry name" value="Kri1_C"/>
    <property type="match status" value="1"/>
</dbReference>
<feature type="domain" description="Kri1-like C-terminal" evidence="3">
    <location>
        <begin position="611"/>
        <end position="684"/>
    </location>
</feature>
<dbReference type="OrthoDB" id="10252032at2759"/>
<dbReference type="Pfam" id="PF05178">
    <property type="entry name" value="Kri1"/>
    <property type="match status" value="1"/>
</dbReference>
<dbReference type="PANTHER" id="PTHR14490:SF5">
    <property type="entry name" value="PROTEIN KRI1 HOMOLOG"/>
    <property type="match status" value="1"/>
</dbReference>
<feature type="compositionally biased region" description="Basic and acidic residues" evidence="2">
    <location>
        <begin position="30"/>
        <end position="61"/>
    </location>
</feature>
<dbReference type="GO" id="GO:0005730">
    <property type="term" value="C:nucleolus"/>
    <property type="evidence" value="ECO:0007669"/>
    <property type="project" value="TreeGrafter"/>
</dbReference>
<feature type="compositionally biased region" description="Acidic residues" evidence="2">
    <location>
        <begin position="66"/>
        <end position="77"/>
    </location>
</feature>
<protein>
    <recommendedName>
        <fullName evidence="3">Kri1-like C-terminal domain-containing protein</fullName>
    </recommendedName>
</protein>
<feature type="region of interest" description="Disordered" evidence="2">
    <location>
        <begin position="693"/>
        <end position="844"/>
    </location>
</feature>
<feature type="compositionally biased region" description="Basic residues" evidence="2">
    <location>
        <begin position="718"/>
        <end position="728"/>
    </location>
</feature>
<feature type="compositionally biased region" description="Low complexity" evidence="2">
    <location>
        <begin position="700"/>
        <end position="709"/>
    </location>
</feature>
<dbReference type="GO" id="GO:0000447">
    <property type="term" value="P:endonucleolytic cleavage in ITS1 to separate SSU-rRNA from 5.8S rRNA and LSU-rRNA from tricistronic rRNA transcript (SSU-rRNA, 5.8S rRNA, LSU-rRNA)"/>
    <property type="evidence" value="ECO:0007669"/>
    <property type="project" value="TreeGrafter"/>
</dbReference>
<name>A0A5A8EDN5_CAFRO</name>
<dbReference type="InterPro" id="IPR024626">
    <property type="entry name" value="Kri1-like_C"/>
</dbReference>
<comment type="caution">
    <text evidence="4">The sequence shown here is derived from an EMBL/GenBank/DDBJ whole genome shotgun (WGS) entry which is preliminary data.</text>
</comment>
<dbReference type="PANTHER" id="PTHR14490">
    <property type="entry name" value="ZINC FINGER, ZZ TYPE"/>
    <property type="match status" value="1"/>
</dbReference>
<feature type="region of interest" description="Disordered" evidence="2">
    <location>
        <begin position="115"/>
        <end position="185"/>
    </location>
</feature>
<feature type="compositionally biased region" description="Acidic residues" evidence="2">
    <location>
        <begin position="534"/>
        <end position="561"/>
    </location>
</feature>
<feature type="compositionally biased region" description="Basic and acidic residues" evidence="2">
    <location>
        <begin position="771"/>
        <end position="805"/>
    </location>
</feature>
<feature type="region of interest" description="Disordered" evidence="2">
    <location>
        <begin position="365"/>
        <end position="411"/>
    </location>
</feature>
<feature type="compositionally biased region" description="Basic and acidic residues" evidence="2">
    <location>
        <begin position="78"/>
        <end position="87"/>
    </location>
</feature>
<evidence type="ECO:0000256" key="2">
    <source>
        <dbReference type="SAM" id="MobiDB-lite"/>
    </source>
</evidence>
<dbReference type="EMBL" id="VLTO01000014">
    <property type="protein sequence ID" value="KAA0175378.1"/>
    <property type="molecule type" value="Genomic_DNA"/>
</dbReference>
<accession>A0A5A8EDN5</accession>
<feature type="compositionally biased region" description="Basic and acidic residues" evidence="2">
    <location>
        <begin position="159"/>
        <end position="168"/>
    </location>
</feature>
<reference evidence="4 5" key="1">
    <citation type="submission" date="2019-07" db="EMBL/GenBank/DDBJ databases">
        <title>Genomes of Cafeteria roenbergensis.</title>
        <authorList>
            <person name="Fischer M.G."/>
            <person name="Hackl T."/>
            <person name="Roman M."/>
        </authorList>
    </citation>
    <scope>NUCLEOTIDE SEQUENCE [LARGE SCALE GENOMIC DNA]</scope>
    <source>
        <strain evidence="4 5">E4-10P</strain>
    </source>
</reference>
<dbReference type="AlphaFoldDB" id="A0A5A8EDN5"/>
<feature type="region of interest" description="Disordered" evidence="2">
    <location>
        <begin position="315"/>
        <end position="347"/>
    </location>
</feature>
<evidence type="ECO:0000256" key="1">
    <source>
        <dbReference type="ARBA" id="ARBA00007473"/>
    </source>
</evidence>
<feature type="region of interest" description="Disordered" evidence="2">
    <location>
        <begin position="1"/>
        <end position="87"/>
    </location>
</feature>
<gene>
    <name evidence="4" type="ORF">FNF27_03078</name>
</gene>
<organism evidence="4 5">
    <name type="scientific">Cafeteria roenbergensis</name>
    <name type="common">Marine flagellate</name>
    <dbReference type="NCBI Taxonomy" id="33653"/>
    <lineage>
        <taxon>Eukaryota</taxon>
        <taxon>Sar</taxon>
        <taxon>Stramenopiles</taxon>
        <taxon>Bigyra</taxon>
        <taxon>Opalozoa</taxon>
        <taxon>Bicosoecida</taxon>
        <taxon>Cafeteriaceae</taxon>
        <taxon>Cafeteria</taxon>
    </lineage>
</organism>